<dbReference type="eggNOG" id="COG0484">
    <property type="taxonomic scope" value="Bacteria"/>
</dbReference>
<dbReference type="OrthoDB" id="415891at2"/>
<dbReference type="PANTHER" id="PTHR33925">
    <property type="entry name" value="PLASTID DIVISION PROTEIN CDP1, CHLOROPLASTIC-RELATED"/>
    <property type="match status" value="1"/>
</dbReference>
<evidence type="ECO:0000313" key="5">
    <source>
        <dbReference type="EMBL" id="AGY57578.1"/>
    </source>
</evidence>
<evidence type="ECO:0000256" key="1">
    <source>
        <dbReference type="SAM" id="MobiDB-lite"/>
    </source>
</evidence>
<organism evidence="5 6">
    <name type="scientific">Gloeobacter kilaueensis (strain ATCC BAA-2537 / CCAP 1431/1 / ULC 316 / JS1)</name>
    <dbReference type="NCBI Taxonomy" id="1183438"/>
    <lineage>
        <taxon>Bacteria</taxon>
        <taxon>Bacillati</taxon>
        <taxon>Cyanobacteriota</taxon>
        <taxon>Cyanophyceae</taxon>
        <taxon>Gloeobacterales</taxon>
        <taxon>Gloeobacteraceae</taxon>
        <taxon>Gloeobacter</taxon>
    </lineage>
</organism>
<evidence type="ECO:0000313" key="6">
    <source>
        <dbReference type="Proteomes" id="UP000017396"/>
    </source>
</evidence>
<feature type="domain" description="Plastid division protein CDP1-like 2nd alpha solenoid" evidence="3">
    <location>
        <begin position="237"/>
        <end position="388"/>
    </location>
</feature>
<dbReference type="STRING" id="1183438.GKIL_1332"/>
<dbReference type="Pfam" id="PF23468">
    <property type="entry name" value="ARC6"/>
    <property type="match status" value="1"/>
</dbReference>
<evidence type="ECO:0000259" key="2">
    <source>
        <dbReference type="Pfam" id="PF13355"/>
    </source>
</evidence>
<dbReference type="AlphaFoldDB" id="U5QFC0"/>
<feature type="domain" description="Plastid division protein CDP1-like IMS" evidence="2">
    <location>
        <begin position="507"/>
        <end position="618"/>
    </location>
</feature>
<dbReference type="Proteomes" id="UP000017396">
    <property type="component" value="Chromosome"/>
</dbReference>
<keyword evidence="6" id="KW-1185">Reference proteome</keyword>
<feature type="domain" description="Plastid division protein CDP1-like 1st alpha solenoid" evidence="4">
    <location>
        <begin position="83"/>
        <end position="221"/>
    </location>
</feature>
<dbReference type="KEGG" id="glj:GKIL_1332"/>
<gene>
    <name evidence="5" type="ORF">GKIL_1332</name>
</gene>
<evidence type="ECO:0000259" key="4">
    <source>
        <dbReference type="Pfam" id="PF25515"/>
    </source>
</evidence>
<evidence type="ECO:0000259" key="3">
    <source>
        <dbReference type="Pfam" id="PF23468"/>
    </source>
</evidence>
<dbReference type="PATRIC" id="fig|1183438.3.peg.1312"/>
<dbReference type="HOGENOM" id="CLU_364022_0_0_3"/>
<dbReference type="Pfam" id="PF25515">
    <property type="entry name" value="Arm_PDR"/>
    <property type="match status" value="1"/>
</dbReference>
<dbReference type="InterPro" id="IPR044685">
    <property type="entry name" value="CPD1-like"/>
</dbReference>
<dbReference type="PANTHER" id="PTHR33925:SF1">
    <property type="entry name" value="PROTEIN ACCUMULATION AND REPLICATION OF CHLOROPLASTS 6, CHLOROPLASTIC"/>
    <property type="match status" value="1"/>
</dbReference>
<feature type="region of interest" description="Disordered" evidence="1">
    <location>
        <begin position="388"/>
        <end position="425"/>
    </location>
</feature>
<proteinExistence type="predicted"/>
<dbReference type="InterPro" id="IPR025344">
    <property type="entry name" value="CDP1-like_IMS"/>
</dbReference>
<feature type="region of interest" description="Disordered" evidence="1">
    <location>
        <begin position="457"/>
        <end position="488"/>
    </location>
</feature>
<sequence length="625" mass="69435">MSPDPVVAFPLDYYQILGLPPQCAFGLVESAYTDRVAQAPRREFSAALLAARERLLKDASTVLQDPVLRERYHRDQPAGTLKLEPSELAVGLLFLFELGKYQPILEREAEALKADNQDVRLVLALTHRMLALDAYRQGALSLACQEVEAALSILSGGGSLLGVQQELQALIKRWRPERILQLLAAPVEPENQLQRRAGFVLLSEVLDEREGIEGAGNDQSGLSREEFVQFVQYVRLRLTVAEQLELFEREAARPSPAAQYLAVQALLARGYTACDPPCVRRARGHLIKLAQRQDVYIELALCALLLGQTEEALKNIERSGEQPATEYIANLSLGAPDQLPGLCRYADEWFAQEVLPFFRDLRSQSFSLQSYFASPLVQCYLEQQQPVGAGAVDQRRSRPDRRENRPVFDRAVAPATDEQPLMGRRRPTLLPPPFLPAAAALVAVFLLGSGWLLSQRSAPGNPPKPEANPAPPLVAATPAPPSRPPAAVAPVAPLTGGTALSTAQITQILQDWQQAKQQALGPEHQTARMQALLTGNTQQIWRDRAEQTRQAGEHWKYRLKQLKIDEVKSPRPDRVEVVAEVSEVANFYTNNQLQSSRSYDRPYRVRYALIKSPAGWQIGEMKVVN</sequence>
<dbReference type="InterPro" id="IPR036869">
    <property type="entry name" value="J_dom_sf"/>
</dbReference>
<dbReference type="RefSeq" id="WP_023172671.1">
    <property type="nucleotide sequence ID" value="NC_022600.1"/>
</dbReference>
<dbReference type="InterPro" id="IPR057137">
    <property type="entry name" value="CDP1-like_a_solenoid_2"/>
</dbReference>
<reference evidence="5 6" key="1">
    <citation type="journal article" date="2013" name="PLoS ONE">
        <title>Cultivation and Complete Genome Sequencing of Gloeobacter kilaueensis sp. nov., from a Lava Cave in Kilauea Caldera, Hawai'i.</title>
        <authorList>
            <person name="Saw J.H."/>
            <person name="Schatz M."/>
            <person name="Brown M.V."/>
            <person name="Kunkel D.D."/>
            <person name="Foster J.S."/>
            <person name="Shick H."/>
            <person name="Christensen S."/>
            <person name="Hou S."/>
            <person name="Wan X."/>
            <person name="Donachie S.P."/>
        </authorList>
    </citation>
    <scope>NUCLEOTIDE SEQUENCE [LARGE SCALE GENOMIC DNA]</scope>
    <source>
        <strain evidence="6">JS</strain>
    </source>
</reference>
<dbReference type="InterPro" id="IPR058032">
    <property type="entry name" value="CDP1-like_a_solenoid_1"/>
</dbReference>
<accession>U5QFC0</accession>
<protein>
    <submittedName>
        <fullName evidence="5">DNA polymerase III subunits gamma and tau</fullName>
    </submittedName>
</protein>
<feature type="compositionally biased region" description="Pro residues" evidence="1">
    <location>
        <begin position="460"/>
        <end position="484"/>
    </location>
</feature>
<dbReference type="EMBL" id="CP003587">
    <property type="protein sequence ID" value="AGY57578.1"/>
    <property type="molecule type" value="Genomic_DNA"/>
</dbReference>
<dbReference type="Pfam" id="PF13355">
    <property type="entry name" value="ARC6-like_IMS"/>
    <property type="match status" value="1"/>
</dbReference>
<dbReference type="SUPFAM" id="SSF46565">
    <property type="entry name" value="Chaperone J-domain"/>
    <property type="match status" value="1"/>
</dbReference>
<feature type="compositionally biased region" description="Basic and acidic residues" evidence="1">
    <location>
        <begin position="393"/>
        <end position="408"/>
    </location>
</feature>
<name>U5QFC0_GLOK1</name>